<dbReference type="InterPro" id="IPR035069">
    <property type="entry name" value="TTHA1013/TTHA0281-like"/>
</dbReference>
<name>A0A8T5UXR9_9EURY</name>
<dbReference type="EMBL" id="JAIOUQ010000006">
    <property type="protein sequence ID" value="MBZ2165499.1"/>
    <property type="molecule type" value="Genomic_DNA"/>
</dbReference>
<keyword evidence="2" id="KW-1185">Reference proteome</keyword>
<comment type="caution">
    <text evidence="1">The sequence shown here is derived from an EMBL/GenBank/DDBJ whole genome shotgun (WGS) entry which is preliminary data.</text>
</comment>
<dbReference type="Proteomes" id="UP000825933">
    <property type="component" value="Unassembled WGS sequence"/>
</dbReference>
<gene>
    <name evidence="1" type="ORF">K8N75_05535</name>
</gene>
<sequence>MIIQLPVSVREKGVFYVAECPVFHLSSEGQTFKEALKNIKNDLETFLDDEKVQKEYKEVIKDYSIRDIEIVDVVVNPR</sequence>
<evidence type="ECO:0008006" key="3">
    <source>
        <dbReference type="Google" id="ProtNLM"/>
    </source>
</evidence>
<dbReference type="AlphaFoldDB" id="A0A8T5UXR9"/>
<evidence type="ECO:0000313" key="2">
    <source>
        <dbReference type="Proteomes" id="UP000825933"/>
    </source>
</evidence>
<protein>
    <recommendedName>
        <fullName evidence="3">HicB-like antitoxin of toxin-antitoxin system domain-containing protein</fullName>
    </recommendedName>
</protein>
<evidence type="ECO:0000313" key="1">
    <source>
        <dbReference type="EMBL" id="MBZ2165499.1"/>
    </source>
</evidence>
<dbReference type="SUPFAM" id="SSF143100">
    <property type="entry name" value="TTHA1013/TTHA0281-like"/>
    <property type="match status" value="1"/>
</dbReference>
<reference evidence="2" key="1">
    <citation type="journal article" date="2022" name="Microbiol. Resour. Announc.">
        <title>Draft Genome Sequence of a Methanogenic Archaeon from West Spitsbergen Permafrost.</title>
        <authorList>
            <person name="Trubitsyn V."/>
            <person name="Rivkina E."/>
            <person name="Shcherbakova V."/>
        </authorList>
    </citation>
    <scope>NUCLEOTIDE SEQUENCE [LARGE SCALE GENOMIC DNA]</scope>
    <source>
        <strain evidence="2">VT</strain>
    </source>
</reference>
<proteinExistence type="predicted"/>
<accession>A0A8T5UXR9</accession>
<dbReference type="Gene3D" id="3.30.160.250">
    <property type="match status" value="1"/>
</dbReference>
<organism evidence="1 2">
    <name type="scientific">Methanobacterium spitsbergense</name>
    <dbReference type="NCBI Taxonomy" id="2874285"/>
    <lineage>
        <taxon>Archaea</taxon>
        <taxon>Methanobacteriati</taxon>
        <taxon>Methanobacteriota</taxon>
        <taxon>Methanomada group</taxon>
        <taxon>Methanobacteria</taxon>
        <taxon>Methanobacteriales</taxon>
        <taxon>Methanobacteriaceae</taxon>
        <taxon>Methanobacterium</taxon>
    </lineage>
</organism>
<dbReference type="RefSeq" id="WP_223791127.1">
    <property type="nucleotide sequence ID" value="NZ_JAIOUQ010000006.1"/>
</dbReference>